<dbReference type="Proteomes" id="UP000054454">
    <property type="component" value="Unassembled WGS sequence"/>
</dbReference>
<evidence type="ECO:0000313" key="3">
    <source>
        <dbReference type="Proteomes" id="UP000054454"/>
    </source>
</evidence>
<dbReference type="GO" id="GO:0003723">
    <property type="term" value="F:RNA binding"/>
    <property type="evidence" value="ECO:0007669"/>
    <property type="project" value="InterPro"/>
</dbReference>
<protein>
    <recommendedName>
        <fullName evidence="1">K Homology domain-containing protein</fullName>
    </recommendedName>
</protein>
<keyword evidence="3" id="KW-1185">Reference proteome</keyword>
<dbReference type="AlphaFoldDB" id="A0A0W4ZSN6"/>
<dbReference type="VEuPathDB" id="FungiDB:T552_00023"/>
<dbReference type="InterPro" id="IPR004088">
    <property type="entry name" value="KH_dom_type_1"/>
</dbReference>
<organism evidence="2 3">
    <name type="scientific">Pneumocystis carinii (strain B80)</name>
    <name type="common">Rat pneumocystis pneumonia agent</name>
    <name type="synonym">Pneumocystis carinii f. sp. carinii</name>
    <dbReference type="NCBI Taxonomy" id="1408658"/>
    <lineage>
        <taxon>Eukaryota</taxon>
        <taxon>Fungi</taxon>
        <taxon>Dikarya</taxon>
        <taxon>Ascomycota</taxon>
        <taxon>Taphrinomycotina</taxon>
        <taxon>Pneumocystomycetes</taxon>
        <taxon>Pneumocystaceae</taxon>
        <taxon>Pneumocystis</taxon>
    </lineage>
</organism>
<feature type="domain" description="K Homology" evidence="1">
    <location>
        <begin position="5"/>
        <end position="51"/>
    </location>
</feature>
<evidence type="ECO:0000259" key="1">
    <source>
        <dbReference type="Pfam" id="PF00013"/>
    </source>
</evidence>
<comment type="caution">
    <text evidence="2">The sequence shown here is derived from an EMBL/GenBank/DDBJ whole genome shotgun (WGS) entry which is preliminary data.</text>
</comment>
<proteinExistence type="predicted"/>
<dbReference type="Pfam" id="PF00013">
    <property type="entry name" value="KH_1"/>
    <property type="match status" value="1"/>
</dbReference>
<evidence type="ECO:0000313" key="2">
    <source>
        <dbReference type="EMBL" id="KTW31378.1"/>
    </source>
</evidence>
<gene>
    <name evidence="2" type="ORF">T552_00023</name>
</gene>
<accession>A0A0W4ZSN6</accession>
<dbReference type="RefSeq" id="XP_018227494.1">
    <property type="nucleotide sequence ID" value="XM_018368645.1"/>
</dbReference>
<dbReference type="SUPFAM" id="SSF54791">
    <property type="entry name" value="Eukaryotic type KH-domain (KH-domain type I)"/>
    <property type="match status" value="1"/>
</dbReference>
<dbReference type="EMBL" id="LFVZ01000001">
    <property type="protein sequence ID" value="KTW31378.1"/>
    <property type="molecule type" value="Genomic_DNA"/>
</dbReference>
<sequence length="183" mass="21621">MLKNRSNKIIQNVEQSTNCVIRFPNNALNKDYITVIGSEIQVPRAINMIMKSIIDEYKFRIVSSKALDNIIESKEYKFWVVEYIRKKYCIEVTSFPNNVNTNVYPNVKYHVFRLSFPKSQLSYLDLAINVIFRYFMQHRIPLHLSFKEDARQVSRLKAYDSFSHFNSMLFPPVSASTGKFWEI</sequence>
<dbReference type="Gene3D" id="3.30.1370.10">
    <property type="entry name" value="K Homology domain, type 1"/>
    <property type="match status" value="1"/>
</dbReference>
<reference evidence="3" key="1">
    <citation type="journal article" date="2016" name="Nat. Commun.">
        <title>Genome analysis of three Pneumocystis species reveals adaptation mechanisms to life exclusively in mammalian hosts.</title>
        <authorList>
            <person name="Ma L."/>
            <person name="Chen Z."/>
            <person name="Huang D.W."/>
            <person name="Kutty G."/>
            <person name="Ishihara M."/>
            <person name="Wang H."/>
            <person name="Abouelleil A."/>
            <person name="Bishop L."/>
            <person name="Davey E."/>
            <person name="Deng R."/>
            <person name="Deng X."/>
            <person name="Fan L."/>
            <person name="Fantoni G."/>
            <person name="Fitzgerald M."/>
            <person name="Gogineni E."/>
            <person name="Goldberg J.M."/>
            <person name="Handley G."/>
            <person name="Hu X."/>
            <person name="Huber C."/>
            <person name="Jiao X."/>
            <person name="Jones K."/>
            <person name="Levin J.Z."/>
            <person name="Liu Y."/>
            <person name="Macdonald P."/>
            <person name="Melnikov A."/>
            <person name="Raley C."/>
            <person name="Sassi M."/>
            <person name="Sherman B.T."/>
            <person name="Song X."/>
            <person name="Sykes S."/>
            <person name="Tran B."/>
            <person name="Walsh L."/>
            <person name="Xia Y."/>
            <person name="Yang J."/>
            <person name="Young S."/>
            <person name="Zeng Q."/>
            <person name="Zheng X."/>
            <person name="Stephens R."/>
            <person name="Nusbaum C."/>
            <person name="Birren B.W."/>
            <person name="Azadi P."/>
            <person name="Lempicki R.A."/>
            <person name="Cuomo C.A."/>
            <person name="Kovacs J.A."/>
        </authorList>
    </citation>
    <scope>NUCLEOTIDE SEQUENCE [LARGE SCALE GENOMIC DNA]</scope>
    <source>
        <strain evidence="3">B80</strain>
    </source>
</reference>
<dbReference type="GeneID" id="28934847"/>
<name>A0A0W4ZSN6_PNEC8</name>
<dbReference type="InterPro" id="IPR036612">
    <property type="entry name" value="KH_dom_type_1_sf"/>
</dbReference>